<dbReference type="EMBL" id="LZZM01000189">
    <property type="protein sequence ID" value="OOM75176.1"/>
    <property type="molecule type" value="Genomic_DNA"/>
</dbReference>
<accession>A0A1S8TBS0</accession>
<reference evidence="1 2" key="1">
    <citation type="submission" date="2016-05" db="EMBL/GenBank/DDBJ databases">
        <title>Microbial solvent formation.</title>
        <authorList>
            <person name="Poehlein A."/>
            <person name="Montoya Solano J.D."/>
            <person name="Flitsch S."/>
            <person name="Krabben P."/>
            <person name="Duerre P."/>
            <person name="Daniel R."/>
        </authorList>
    </citation>
    <scope>NUCLEOTIDE SEQUENCE [LARGE SCALE GENOMIC DNA]</scope>
    <source>
        <strain evidence="1 2">DSM 2619</strain>
    </source>
</reference>
<name>A0A1S8TBS0_9CLOT</name>
<keyword evidence="2" id="KW-1185">Reference proteome</keyword>
<proteinExistence type="predicted"/>
<comment type="caution">
    <text evidence="1">The sequence shown here is derived from an EMBL/GenBank/DDBJ whole genome shotgun (WGS) entry which is preliminary data.</text>
</comment>
<evidence type="ECO:0000313" key="2">
    <source>
        <dbReference type="Proteomes" id="UP000190890"/>
    </source>
</evidence>
<evidence type="ECO:0000313" key="1">
    <source>
        <dbReference type="EMBL" id="OOM75176.1"/>
    </source>
</evidence>
<protein>
    <submittedName>
        <fullName evidence="1">Uncharacterized protein</fullName>
    </submittedName>
</protein>
<gene>
    <name evidence="1" type="ORF">CLPUN_34170</name>
</gene>
<dbReference type="Proteomes" id="UP000190890">
    <property type="component" value="Unassembled WGS sequence"/>
</dbReference>
<organism evidence="1 2">
    <name type="scientific">Clostridium puniceum</name>
    <dbReference type="NCBI Taxonomy" id="29367"/>
    <lineage>
        <taxon>Bacteria</taxon>
        <taxon>Bacillati</taxon>
        <taxon>Bacillota</taxon>
        <taxon>Clostridia</taxon>
        <taxon>Eubacteriales</taxon>
        <taxon>Clostridiaceae</taxon>
        <taxon>Clostridium</taxon>
    </lineage>
</organism>
<dbReference type="AlphaFoldDB" id="A0A1S8TBS0"/>
<sequence length="108" mass="12644">MIDKQLTKSNDNMLIRERVFDNMIKGNDELEIMHKVTSKEKKILKKALDGIKGWNFNPIDVVTNGIGDYYFICKVKTIIENLQMKMARIYIKIQKDNKPRLLSIEEIA</sequence>